<keyword evidence="2 3" id="KW-0040">ANK repeat</keyword>
<dbReference type="PROSITE" id="PS50297">
    <property type="entry name" value="ANK_REP_REGION"/>
    <property type="match status" value="4"/>
</dbReference>
<dbReference type="Pfam" id="PF12796">
    <property type="entry name" value="Ank_2"/>
    <property type="match status" value="3"/>
</dbReference>
<keyword evidence="5" id="KW-1185">Reference proteome</keyword>
<dbReference type="EMBL" id="CADCXV010000882">
    <property type="protein sequence ID" value="CAB0037976.1"/>
    <property type="molecule type" value="Genomic_DNA"/>
</dbReference>
<dbReference type="PANTHER" id="PTHR24198:SF165">
    <property type="entry name" value="ANKYRIN REPEAT-CONTAINING PROTEIN-RELATED"/>
    <property type="match status" value="1"/>
</dbReference>
<dbReference type="AlphaFoldDB" id="A0A6H5IJU3"/>
<keyword evidence="1" id="KW-0677">Repeat</keyword>
<dbReference type="InterPro" id="IPR002110">
    <property type="entry name" value="Ankyrin_rpt"/>
</dbReference>
<feature type="repeat" description="ANK" evidence="3">
    <location>
        <begin position="353"/>
        <end position="378"/>
    </location>
</feature>
<dbReference type="SUPFAM" id="SSF48403">
    <property type="entry name" value="Ankyrin repeat"/>
    <property type="match status" value="2"/>
</dbReference>
<evidence type="ECO:0000313" key="5">
    <source>
        <dbReference type="Proteomes" id="UP000479190"/>
    </source>
</evidence>
<feature type="repeat" description="ANK" evidence="3">
    <location>
        <begin position="269"/>
        <end position="305"/>
    </location>
</feature>
<accession>A0A6H5IJU3</accession>
<dbReference type="PANTHER" id="PTHR24198">
    <property type="entry name" value="ANKYRIN REPEAT AND PROTEIN KINASE DOMAIN-CONTAINING PROTEIN"/>
    <property type="match status" value="1"/>
</dbReference>
<dbReference type="OrthoDB" id="539213at2759"/>
<feature type="repeat" description="ANK" evidence="3">
    <location>
        <begin position="148"/>
        <end position="174"/>
    </location>
</feature>
<feature type="repeat" description="ANK" evidence="3">
    <location>
        <begin position="505"/>
        <end position="537"/>
    </location>
</feature>
<gene>
    <name evidence="4" type="ORF">TBRA_LOCUS9775</name>
</gene>
<dbReference type="SMART" id="SM00248">
    <property type="entry name" value="ANK"/>
    <property type="match status" value="11"/>
</dbReference>
<protein>
    <submittedName>
        <fullName evidence="4">Uncharacterized protein</fullName>
    </submittedName>
</protein>
<sequence length="821" mass="91451">MSTSGGNGFGGGAAARGNFNYSFDLGHYRTDERSGLTTFHEACMSGCLAAVERFLELGQDPNCHEQIAAGVIDPPLHLVLRELANRELVQTLLRAGANPNLANDKGMNALHVACWRRYFAFEMAEILFETCEEEVCKVRLRVDARDKLGRTPLQLALIAKDWRLAKLLLSKGANPTLACPQGRTSLYLVCETYLAEEGSATVQALSRLEEVARSMLSNPKLTNEKGETALHLVAKEVHIPSIEFWCNKVLLEIGRSPIGPEWIDARDKSGNTPLHLACAPTSCYQLGRVAEWLLGAGADPNAVNSFEGATPLHVVARSMTHDFGPWNRNLVELLFDICERRGQRLLVDVQDKRGDTALHVAARRGNLAMIQLLLRRGAADPNLFNARGSTPLHECCRIDRDSYLLDFLETCGEVGRSVVDVNARDKNGDTALHLLVRLVTVLVDRPPALRALLRLGADPSLANAKGQAVLHLLVHWIHGEEFVNDFFAACDQFGWTVQVDARDGEGNTALHVALGNYDKEMALDLLRRGADPNLANPEGSTPLHVICGGMEQYSTSSTNLASAFLRVNEESSRHRIRIDARDNKGWTPLRLAVTNLMPNTVAVLLDRGVADLASFVFPTEAHFDEHLGHLKGSSIEWKFITAISAMTLVECLEKRGYELDRSDAMAIMRILDKLGLFWFRVNDPTCASLLDDEQFTDDAKKTMMKDDDSDSTTLHDLIQMRPREAARRFTCMDCYELARAENKLWKLAYKPRLACHSLLYEITSKRFCSSWALDPFMELTHCRLPILCCEMIIDDLNNEDLYNICLAVEGQQRARDGDRND</sequence>
<organism evidence="4 5">
    <name type="scientific">Trichogramma brassicae</name>
    <dbReference type="NCBI Taxonomy" id="86971"/>
    <lineage>
        <taxon>Eukaryota</taxon>
        <taxon>Metazoa</taxon>
        <taxon>Ecdysozoa</taxon>
        <taxon>Arthropoda</taxon>
        <taxon>Hexapoda</taxon>
        <taxon>Insecta</taxon>
        <taxon>Pterygota</taxon>
        <taxon>Neoptera</taxon>
        <taxon>Endopterygota</taxon>
        <taxon>Hymenoptera</taxon>
        <taxon>Apocrita</taxon>
        <taxon>Proctotrupomorpha</taxon>
        <taxon>Chalcidoidea</taxon>
        <taxon>Trichogrammatidae</taxon>
        <taxon>Trichogramma</taxon>
    </lineage>
</organism>
<dbReference type="PROSITE" id="PS50088">
    <property type="entry name" value="ANK_REPEAT"/>
    <property type="match status" value="4"/>
</dbReference>
<dbReference type="Proteomes" id="UP000479190">
    <property type="component" value="Unassembled WGS sequence"/>
</dbReference>
<name>A0A6H5IJU3_9HYME</name>
<evidence type="ECO:0000256" key="3">
    <source>
        <dbReference type="PROSITE-ProRule" id="PRU00023"/>
    </source>
</evidence>
<evidence type="ECO:0000313" key="4">
    <source>
        <dbReference type="EMBL" id="CAB0037976.1"/>
    </source>
</evidence>
<reference evidence="4 5" key="1">
    <citation type="submission" date="2020-02" db="EMBL/GenBank/DDBJ databases">
        <authorList>
            <person name="Ferguson B K."/>
        </authorList>
    </citation>
    <scope>NUCLEOTIDE SEQUENCE [LARGE SCALE GENOMIC DNA]</scope>
</reference>
<evidence type="ECO:0000256" key="2">
    <source>
        <dbReference type="ARBA" id="ARBA00023043"/>
    </source>
</evidence>
<dbReference type="Gene3D" id="1.25.40.20">
    <property type="entry name" value="Ankyrin repeat-containing domain"/>
    <property type="match status" value="4"/>
</dbReference>
<evidence type="ECO:0000256" key="1">
    <source>
        <dbReference type="ARBA" id="ARBA00022737"/>
    </source>
</evidence>
<dbReference type="InterPro" id="IPR036770">
    <property type="entry name" value="Ankyrin_rpt-contain_sf"/>
</dbReference>
<proteinExistence type="predicted"/>